<dbReference type="Pfam" id="PF07245">
    <property type="entry name" value="Phlebovirus_G2"/>
    <property type="match status" value="1"/>
</dbReference>
<gene>
    <name evidence="3" type="ORF">HPBE_LOCUS5317</name>
</gene>
<keyword evidence="4" id="KW-1185">Reference proteome</keyword>
<feature type="transmembrane region" description="Helical" evidence="1">
    <location>
        <begin position="12"/>
        <end position="35"/>
    </location>
</feature>
<proteinExistence type="predicted"/>
<keyword evidence="1" id="KW-0472">Membrane</keyword>
<evidence type="ECO:0000256" key="1">
    <source>
        <dbReference type="SAM" id="Phobius"/>
    </source>
</evidence>
<keyword evidence="1" id="KW-0812">Transmembrane</keyword>
<dbReference type="Gene3D" id="2.60.40.3770">
    <property type="match status" value="1"/>
</dbReference>
<accession>A0A3P7YHG9</accession>
<accession>A0A183FFK4</accession>
<name>A0A183FFK4_HELPZ</name>
<dbReference type="InterPro" id="IPR009878">
    <property type="entry name" value="Phlebovirus_G2_fusion"/>
</dbReference>
<sequence>MLQLFNPECWPLGALIGFAIILYILVAACYLLLYVPITIGKLIRLIILGYFAIFLCLMRALLRVIRACINLVHQVLMSGEACQEVNVFSANTHICQKSLTGEHCEIHVSEVVKINSFRKEACLRLYENQTFVSLLRIKWKNLLYCDHEAITYTKDAELRTLTSKRCAHMGTCKGQKCAKIRHTDLVPELERANKFPRRTGCFESCGGLGCDCFYPSSACLFYRIYAVPKTSTIYELSRCSLWRELVKIEFSQSYPNKIHQIPLITVQLGGYEITMTSLSLPPLPVLSQRFISNYKEIAIWPNKNMPALLCETYDKAANLSCVVHDNCRCEPAEVKVRCECEMAKIASAFSNIESKLPVHYPGLQFFTANSTQVVAKFRDTASAEHIVKFQGSIAHVIQETRSYDCFVSDAALEGCYRCKKGAVANIQCSSAAKVLGEIQCEHNNFVALYSPKNPTTQKAQNCEIWLLYLQHCLRTLHATAPLLIAVGRTSDAAWNAMLEQPHHYTDAQGRNRSLPIRQNVVERIIWDQPQSISNLEAELSNMRSRFQREERAQHESHMAKLTASLNAMQSSIQELTISNGRGTIPSRLRATYYGGEDPLEIRIASLQKQQPCRPQEYSVGLDRANEARMRCVFCGSHGKHYSDSCTRIRDSKRRKLLLKRDNRCNMCLEMDCPATEDCPKFWVFCFHCEQMGHHSAICIGSNAEGIHRARWIRRARWIEEWTKK</sequence>
<feature type="transmembrane region" description="Helical" evidence="1">
    <location>
        <begin position="42"/>
        <end position="62"/>
    </location>
</feature>
<evidence type="ECO:0000313" key="3">
    <source>
        <dbReference type="EMBL" id="VDO64133.1"/>
    </source>
</evidence>
<evidence type="ECO:0000313" key="4">
    <source>
        <dbReference type="Proteomes" id="UP000050761"/>
    </source>
</evidence>
<dbReference type="OrthoDB" id="5875705at2759"/>
<organism evidence="4 5">
    <name type="scientific">Heligmosomoides polygyrus</name>
    <name type="common">Parasitic roundworm</name>
    <dbReference type="NCBI Taxonomy" id="6339"/>
    <lineage>
        <taxon>Eukaryota</taxon>
        <taxon>Metazoa</taxon>
        <taxon>Ecdysozoa</taxon>
        <taxon>Nematoda</taxon>
        <taxon>Chromadorea</taxon>
        <taxon>Rhabditida</taxon>
        <taxon>Rhabditina</taxon>
        <taxon>Rhabditomorpha</taxon>
        <taxon>Strongyloidea</taxon>
        <taxon>Heligmosomidae</taxon>
        <taxon>Heligmosomoides</taxon>
    </lineage>
</organism>
<keyword evidence="1" id="KW-1133">Transmembrane helix</keyword>
<dbReference type="Gene3D" id="2.60.98.50">
    <property type="match status" value="1"/>
</dbReference>
<protein>
    <submittedName>
        <fullName evidence="5">Phlebovirus_G2 domain-containing protein</fullName>
    </submittedName>
</protein>
<reference evidence="5" key="2">
    <citation type="submission" date="2019-09" db="UniProtKB">
        <authorList>
            <consortium name="WormBaseParasite"/>
        </authorList>
    </citation>
    <scope>IDENTIFICATION</scope>
</reference>
<dbReference type="Proteomes" id="UP000050761">
    <property type="component" value="Unassembled WGS sequence"/>
</dbReference>
<reference evidence="3 4" key="1">
    <citation type="submission" date="2018-11" db="EMBL/GenBank/DDBJ databases">
        <authorList>
            <consortium name="Pathogen Informatics"/>
        </authorList>
    </citation>
    <scope>NUCLEOTIDE SEQUENCE [LARGE SCALE GENOMIC DNA]</scope>
</reference>
<dbReference type="EMBL" id="UZAH01025450">
    <property type="protein sequence ID" value="VDO64133.1"/>
    <property type="molecule type" value="Genomic_DNA"/>
</dbReference>
<dbReference type="WBParaSite" id="HPBE_0000531601-mRNA-1">
    <property type="protein sequence ID" value="HPBE_0000531601-mRNA-1"/>
    <property type="gene ID" value="HPBE_0000531601"/>
</dbReference>
<dbReference type="AlphaFoldDB" id="A0A183FFK4"/>
<feature type="domain" description="Phlebovirus glycoprotein G2 fusion" evidence="2">
    <location>
        <begin position="82"/>
        <end position="384"/>
    </location>
</feature>
<evidence type="ECO:0000313" key="5">
    <source>
        <dbReference type="WBParaSite" id="HPBE_0000531601-mRNA-1"/>
    </source>
</evidence>
<evidence type="ECO:0000259" key="2">
    <source>
        <dbReference type="Pfam" id="PF07245"/>
    </source>
</evidence>